<evidence type="ECO:0000256" key="9">
    <source>
        <dbReference type="HAMAP-Rule" id="MF_00422"/>
    </source>
</evidence>
<organism evidence="10 11">
    <name type="scientific">Thiobacter aerophilum</name>
    <dbReference type="NCBI Taxonomy" id="3121275"/>
    <lineage>
        <taxon>Bacteria</taxon>
        <taxon>Pseudomonadati</taxon>
        <taxon>Pseudomonadota</taxon>
        <taxon>Betaproteobacteria</taxon>
        <taxon>Burkholderiales</taxon>
        <taxon>Thiobacteraceae</taxon>
        <taxon>Thiobacter</taxon>
    </lineage>
</organism>
<proteinExistence type="inferred from homology"/>
<dbReference type="NCBIfam" id="TIGR00964">
    <property type="entry name" value="secE_bact"/>
    <property type="match status" value="1"/>
</dbReference>
<feature type="transmembrane region" description="Helical" evidence="9">
    <location>
        <begin position="84"/>
        <end position="107"/>
    </location>
</feature>
<dbReference type="Pfam" id="PF00584">
    <property type="entry name" value="SecE"/>
    <property type="match status" value="1"/>
</dbReference>
<keyword evidence="5 9" id="KW-0653">Protein transport</keyword>
<dbReference type="EMBL" id="JBAJEX010000002">
    <property type="protein sequence ID" value="MEO1766406.1"/>
    <property type="molecule type" value="Genomic_DNA"/>
</dbReference>
<evidence type="ECO:0000256" key="7">
    <source>
        <dbReference type="ARBA" id="ARBA00023010"/>
    </source>
</evidence>
<evidence type="ECO:0000256" key="3">
    <source>
        <dbReference type="ARBA" id="ARBA00022475"/>
    </source>
</evidence>
<comment type="caution">
    <text evidence="9">Lacks conserved residue(s) required for the propagation of feature annotation.</text>
</comment>
<name>A0ABV0ED08_9BURK</name>
<dbReference type="PANTHER" id="PTHR33910:SF1">
    <property type="entry name" value="PROTEIN TRANSLOCASE SUBUNIT SECE"/>
    <property type="match status" value="1"/>
</dbReference>
<dbReference type="InterPro" id="IPR001901">
    <property type="entry name" value="Translocase_SecE/Sec61-g"/>
</dbReference>
<keyword evidence="7 9" id="KW-0811">Translocation</keyword>
<gene>
    <name evidence="9 10" type="primary">secE</name>
    <name evidence="10" type="ORF">V6E02_04165</name>
</gene>
<dbReference type="PANTHER" id="PTHR33910">
    <property type="entry name" value="PROTEIN TRANSLOCASE SUBUNIT SECE"/>
    <property type="match status" value="1"/>
</dbReference>
<keyword evidence="4 9" id="KW-0812">Transmembrane</keyword>
<dbReference type="NCBIfam" id="NF004371">
    <property type="entry name" value="PRK05740.1-1"/>
    <property type="match status" value="1"/>
</dbReference>
<keyword evidence="11" id="KW-1185">Reference proteome</keyword>
<comment type="function">
    <text evidence="9">Essential subunit of the Sec protein translocation channel SecYEG. Clamps together the 2 halves of SecY. May contact the channel plug during translocation.</text>
</comment>
<evidence type="ECO:0000256" key="1">
    <source>
        <dbReference type="ARBA" id="ARBA00004370"/>
    </source>
</evidence>
<evidence type="ECO:0000313" key="10">
    <source>
        <dbReference type="EMBL" id="MEO1766406.1"/>
    </source>
</evidence>
<evidence type="ECO:0000313" key="11">
    <source>
        <dbReference type="Proteomes" id="UP001482231"/>
    </source>
</evidence>
<evidence type="ECO:0000256" key="5">
    <source>
        <dbReference type="ARBA" id="ARBA00022927"/>
    </source>
</evidence>
<keyword evidence="6 9" id="KW-1133">Transmembrane helix</keyword>
<keyword evidence="2 9" id="KW-0813">Transport</keyword>
<accession>A0ABV0ED08</accession>
<dbReference type="InterPro" id="IPR038379">
    <property type="entry name" value="SecE_sf"/>
</dbReference>
<evidence type="ECO:0000256" key="6">
    <source>
        <dbReference type="ARBA" id="ARBA00022989"/>
    </source>
</evidence>
<dbReference type="InterPro" id="IPR005807">
    <property type="entry name" value="SecE_bac"/>
</dbReference>
<dbReference type="Proteomes" id="UP001482231">
    <property type="component" value="Unassembled WGS sequence"/>
</dbReference>
<comment type="caution">
    <text evidence="10">The sequence shown here is derived from an EMBL/GenBank/DDBJ whole genome shotgun (WGS) entry which is preliminary data.</text>
</comment>
<reference evidence="10 11" key="1">
    <citation type="submission" date="2024-02" db="EMBL/GenBank/DDBJ databases">
        <title>New thermophilic sulfur-oxidizing bacteria from a hot springs of the Uzon caldera (Kamchatka, Russia).</title>
        <authorList>
            <person name="Dukat A.M."/>
            <person name="Elcheninov A.G."/>
            <person name="Frolov E.N."/>
        </authorList>
    </citation>
    <scope>NUCLEOTIDE SEQUENCE [LARGE SCALE GENOMIC DNA]</scope>
    <source>
        <strain evidence="10 11">AK1</strain>
    </source>
</reference>
<feature type="transmembrane region" description="Helical" evidence="9">
    <location>
        <begin position="33"/>
        <end position="51"/>
    </location>
</feature>
<evidence type="ECO:0000256" key="8">
    <source>
        <dbReference type="ARBA" id="ARBA00023136"/>
    </source>
</evidence>
<sequence length="115" mass="12200">MADKLKLALAALLVVAGLTGFYALASKPMALRVLAVVGGVAAAALVAWFTAPGRQFVAFARESVAEAKRVVWPTRKEAMQTTGVVFVFVVLMALFIFVVDASLGAILRMLMERGS</sequence>
<dbReference type="HAMAP" id="MF_00422">
    <property type="entry name" value="SecE"/>
    <property type="match status" value="1"/>
</dbReference>
<dbReference type="PRINTS" id="PR01650">
    <property type="entry name" value="SECETRNLCASE"/>
</dbReference>
<comment type="similarity">
    <text evidence="9">Belongs to the SecE/SEC61-gamma family.</text>
</comment>
<evidence type="ECO:0000256" key="4">
    <source>
        <dbReference type="ARBA" id="ARBA00022692"/>
    </source>
</evidence>
<dbReference type="Gene3D" id="1.20.5.1030">
    <property type="entry name" value="Preprotein translocase secy subunit"/>
    <property type="match status" value="1"/>
</dbReference>
<evidence type="ECO:0000256" key="2">
    <source>
        <dbReference type="ARBA" id="ARBA00022448"/>
    </source>
</evidence>
<keyword evidence="8 9" id="KW-0472">Membrane</keyword>
<comment type="subcellular location">
    <subcellularLocation>
        <location evidence="1">Membrane</location>
    </subcellularLocation>
</comment>
<comment type="subunit">
    <text evidence="9">Component of the Sec protein translocase complex. Heterotrimer consisting of SecY, SecE and SecG subunits. The heterotrimers can form oligomers, although 1 heterotrimer is thought to be able to translocate proteins. Interacts with the ribosome. Interacts with SecDF, and other proteins may be involved. Interacts with SecA.</text>
</comment>
<protein>
    <recommendedName>
        <fullName evidence="9">Protein translocase subunit SecE</fullName>
    </recommendedName>
</protein>
<keyword evidence="3 9" id="KW-1003">Cell membrane</keyword>